<gene>
    <name evidence="1" type="ORF">ABVT43_20875</name>
</gene>
<protein>
    <submittedName>
        <fullName evidence="1">Uncharacterized protein</fullName>
    </submittedName>
</protein>
<dbReference type="Proteomes" id="UP001548189">
    <property type="component" value="Unassembled WGS sequence"/>
</dbReference>
<name>A0ABV2C087_9GAMM</name>
<reference evidence="1 2" key="1">
    <citation type="submission" date="2024-06" db="EMBL/GenBank/DDBJ databases">
        <authorList>
            <person name="Li F."/>
        </authorList>
    </citation>
    <scope>NUCLEOTIDE SEQUENCE [LARGE SCALE GENOMIC DNA]</scope>
    <source>
        <strain evidence="1 2">GXAS 311</strain>
    </source>
</reference>
<comment type="caution">
    <text evidence="1">The sequence shown here is derived from an EMBL/GenBank/DDBJ whole genome shotgun (WGS) entry which is preliminary data.</text>
</comment>
<sequence>MIVINNTSAVDAVTINSLVDNVHGDLNGQGDCSVPQVILPAQSYTYLFNVYVTGDVNQAETDVIAPR</sequence>
<organism evidence="1 2">
    <name type="scientific">Aliikangiella maris</name>
    <dbReference type="NCBI Taxonomy" id="3162458"/>
    <lineage>
        <taxon>Bacteria</taxon>
        <taxon>Pseudomonadati</taxon>
        <taxon>Pseudomonadota</taxon>
        <taxon>Gammaproteobacteria</taxon>
        <taxon>Oceanospirillales</taxon>
        <taxon>Pleioneaceae</taxon>
        <taxon>Aliikangiella</taxon>
    </lineage>
</organism>
<dbReference type="EMBL" id="JBEVCJ010000121">
    <property type="protein sequence ID" value="MET1257598.1"/>
    <property type="molecule type" value="Genomic_DNA"/>
</dbReference>
<evidence type="ECO:0000313" key="1">
    <source>
        <dbReference type="EMBL" id="MET1257598.1"/>
    </source>
</evidence>
<evidence type="ECO:0000313" key="2">
    <source>
        <dbReference type="Proteomes" id="UP001548189"/>
    </source>
</evidence>
<keyword evidence="2" id="KW-1185">Reference proteome</keyword>
<proteinExistence type="predicted"/>
<accession>A0ABV2C087</accession>